<gene>
    <name evidence="1" type="ORF">NDK43_24410</name>
</gene>
<reference evidence="1 2" key="1">
    <citation type="submission" date="2022-06" db="EMBL/GenBank/DDBJ databases">
        <authorList>
            <person name="Jeon C.O."/>
        </authorList>
    </citation>
    <scope>NUCLEOTIDE SEQUENCE [LARGE SCALE GENOMIC DNA]</scope>
    <source>
        <strain evidence="1 2">KCTC 13943</strain>
    </source>
</reference>
<accession>A0ABT0WF22</accession>
<evidence type="ECO:0000313" key="1">
    <source>
        <dbReference type="EMBL" id="MCM2534911.1"/>
    </source>
</evidence>
<comment type="caution">
    <text evidence="1">The sequence shown here is derived from an EMBL/GenBank/DDBJ whole genome shotgun (WGS) entry which is preliminary data.</text>
</comment>
<dbReference type="EMBL" id="JAMQCR010000002">
    <property type="protein sequence ID" value="MCM2534911.1"/>
    <property type="molecule type" value="Genomic_DNA"/>
</dbReference>
<organism evidence="1 2">
    <name type="scientific">Neobacillus pocheonensis</name>
    <dbReference type="NCBI Taxonomy" id="363869"/>
    <lineage>
        <taxon>Bacteria</taxon>
        <taxon>Bacillati</taxon>
        <taxon>Bacillota</taxon>
        <taxon>Bacilli</taxon>
        <taxon>Bacillales</taxon>
        <taxon>Bacillaceae</taxon>
        <taxon>Neobacillus</taxon>
    </lineage>
</organism>
<protein>
    <submittedName>
        <fullName evidence="1">Uncharacterized protein</fullName>
    </submittedName>
</protein>
<sequence>MNSFTVWTFQMELIFMLTEIKPFFPLILEKTAFTLQSCINIILLKNEVKQVREHYPEQWVLVEAISAYSKNSIRYLEELSDISNIPESTLACKEYKNYT</sequence>
<dbReference type="Proteomes" id="UP001523262">
    <property type="component" value="Unassembled WGS sequence"/>
</dbReference>
<proteinExistence type="predicted"/>
<name>A0ABT0WF22_9BACI</name>
<keyword evidence="2" id="KW-1185">Reference proteome</keyword>
<evidence type="ECO:0000313" key="2">
    <source>
        <dbReference type="Proteomes" id="UP001523262"/>
    </source>
</evidence>